<protein>
    <recommendedName>
        <fullName evidence="4">BACON domain-containing protein</fullName>
    </recommendedName>
</protein>
<name>A0A0S7Y9N5_UNCT6</name>
<comment type="caution">
    <text evidence="2">The sequence shown here is derived from an EMBL/GenBank/DDBJ whole genome shotgun (WGS) entry which is preliminary data.</text>
</comment>
<evidence type="ECO:0000256" key="1">
    <source>
        <dbReference type="SAM" id="SignalP"/>
    </source>
</evidence>
<evidence type="ECO:0000313" key="2">
    <source>
        <dbReference type="EMBL" id="KPJ70937.1"/>
    </source>
</evidence>
<dbReference type="EMBL" id="LJNI01000150">
    <property type="protein sequence ID" value="KPJ70937.1"/>
    <property type="molecule type" value="Genomic_DNA"/>
</dbReference>
<accession>A0A0S7Y9N5</accession>
<gene>
    <name evidence="2" type="ORF">AMJ52_09295</name>
</gene>
<sequence>MKTRGKRGMSCFILGSLLVLLSGRFIQAQTEIWTYELSENSNAYSNVYGEDGNIYATGCMGTGVGRDMFIVSLDDLGSEQWVYTYDGTASSADEGKSITYGEDDNIYVVGFTTDSSTLKDIAVISLDSLGNEQWFYTYDGSASGADDGFSIVYGADENIYVAGFANGTGTNKDFVVVSLDNTGSERWVYTYNGTASGDDEALAVKYGSDGNIYAVGYSTETGHNKDFMVVSLDSAGSENWVYLYNGSSSPSQEDRARSIVYGLDGYLYAAGFSTEAGTRQDFAVISLDLAGNERWVYLHDGLYNGTVDADGAHAIMYGGDGNLYAAGYSVEDQTYNKDFAVISVDTAGNERWVYTRHGSGGTPVDMAYSLVYGSGDSIYVAGYIDQGAENENVVVVSLDTLGQLNWFYKKDGGGAPMNQDQARSIAYNPDGYLYVAGWLRLRNFAVISIYPGLLPEMWFSPSFMMVMADSGETVDRELKIANVGAEACPPLEWSVTERPPVEWLEENPTSGSLDAGDTVTIIVTFDATELAGGIYYDTLEITSNDPVHPTKDVWVKLTVNIP</sequence>
<organism evidence="2 3">
    <name type="scientific">candidate division TA06 bacterium DG_78</name>
    <dbReference type="NCBI Taxonomy" id="1703772"/>
    <lineage>
        <taxon>Bacteria</taxon>
        <taxon>Bacteria division TA06</taxon>
    </lineage>
</organism>
<evidence type="ECO:0008006" key="4">
    <source>
        <dbReference type="Google" id="ProtNLM"/>
    </source>
</evidence>
<dbReference type="InterPro" id="IPR013783">
    <property type="entry name" value="Ig-like_fold"/>
</dbReference>
<proteinExistence type="predicted"/>
<dbReference type="Gene3D" id="2.60.40.10">
    <property type="entry name" value="Immunoglobulins"/>
    <property type="match status" value="1"/>
</dbReference>
<dbReference type="Proteomes" id="UP000051012">
    <property type="component" value="Unassembled WGS sequence"/>
</dbReference>
<feature type="signal peptide" evidence="1">
    <location>
        <begin position="1"/>
        <end position="28"/>
    </location>
</feature>
<keyword evidence="1" id="KW-0732">Signal</keyword>
<dbReference type="SUPFAM" id="SSF101898">
    <property type="entry name" value="NHL repeat"/>
    <property type="match status" value="1"/>
</dbReference>
<dbReference type="PANTHER" id="PTHR42754:SF1">
    <property type="entry name" value="LIPOPROTEIN"/>
    <property type="match status" value="1"/>
</dbReference>
<reference evidence="2 3" key="1">
    <citation type="journal article" date="2015" name="Microbiome">
        <title>Genomic resolution of linkages in carbon, nitrogen, and sulfur cycling among widespread estuary sediment bacteria.</title>
        <authorList>
            <person name="Baker B.J."/>
            <person name="Lazar C.S."/>
            <person name="Teske A.P."/>
            <person name="Dick G.J."/>
        </authorList>
    </citation>
    <scope>NUCLEOTIDE SEQUENCE [LARGE SCALE GENOMIC DNA]</scope>
    <source>
        <strain evidence="2">DG_78</strain>
    </source>
</reference>
<dbReference type="PANTHER" id="PTHR42754">
    <property type="entry name" value="ENDOGLUCANASE"/>
    <property type="match status" value="1"/>
</dbReference>
<evidence type="ECO:0000313" key="3">
    <source>
        <dbReference type="Proteomes" id="UP000051012"/>
    </source>
</evidence>
<feature type="chain" id="PRO_5006640494" description="BACON domain-containing protein" evidence="1">
    <location>
        <begin position="29"/>
        <end position="562"/>
    </location>
</feature>
<feature type="non-terminal residue" evidence="2">
    <location>
        <position position="562"/>
    </location>
</feature>
<dbReference type="AlphaFoldDB" id="A0A0S7Y9N5"/>